<evidence type="ECO:0000256" key="1">
    <source>
        <dbReference type="ARBA" id="ARBA00023015"/>
    </source>
</evidence>
<evidence type="ECO:0000256" key="4">
    <source>
        <dbReference type="PROSITE-ProRule" id="PRU00335"/>
    </source>
</evidence>
<keyword evidence="7" id="KW-1185">Reference proteome</keyword>
<feature type="domain" description="HTH tetR-type" evidence="5">
    <location>
        <begin position="13"/>
        <end position="73"/>
    </location>
</feature>
<dbReference type="Pfam" id="PF14246">
    <property type="entry name" value="TetR_C_7"/>
    <property type="match status" value="1"/>
</dbReference>
<dbReference type="SUPFAM" id="SSF46689">
    <property type="entry name" value="Homeodomain-like"/>
    <property type="match status" value="1"/>
</dbReference>
<dbReference type="PRINTS" id="PR00455">
    <property type="entry name" value="HTHTETR"/>
</dbReference>
<reference evidence="6 7" key="1">
    <citation type="submission" date="2023-06" db="EMBL/GenBank/DDBJ databases">
        <title>Whole genome sequence of Oscillatoria calcuttensis NRMC-F 0142.</title>
        <authorList>
            <person name="Shakena Fathima T."/>
            <person name="Muralitharan G."/>
            <person name="Thajuddin N."/>
        </authorList>
    </citation>
    <scope>NUCLEOTIDE SEQUENCE [LARGE SCALE GENOMIC DNA]</scope>
    <source>
        <strain evidence="6 7">NRMC-F 0142</strain>
    </source>
</reference>
<dbReference type="PANTHER" id="PTHR30055:SF234">
    <property type="entry name" value="HTH-TYPE TRANSCRIPTIONAL REGULATOR BETI"/>
    <property type="match status" value="1"/>
</dbReference>
<organism evidence="6 7">
    <name type="scientific">Geitlerinema calcuttense NRMC-F 0142</name>
    <dbReference type="NCBI Taxonomy" id="2922238"/>
    <lineage>
        <taxon>Bacteria</taxon>
        <taxon>Bacillati</taxon>
        <taxon>Cyanobacteriota</taxon>
        <taxon>Cyanophyceae</taxon>
        <taxon>Geitlerinematales</taxon>
        <taxon>Geitlerinemataceae</taxon>
        <taxon>Geitlerinema</taxon>
    </lineage>
</organism>
<dbReference type="InterPro" id="IPR039536">
    <property type="entry name" value="TetR_C_Proteobacteria"/>
</dbReference>
<dbReference type="InterPro" id="IPR001647">
    <property type="entry name" value="HTH_TetR"/>
</dbReference>
<dbReference type="EMBL" id="JASVEJ010000025">
    <property type="protein sequence ID" value="MDL5057196.1"/>
    <property type="molecule type" value="Genomic_DNA"/>
</dbReference>
<dbReference type="Gene3D" id="1.10.357.10">
    <property type="entry name" value="Tetracycline Repressor, domain 2"/>
    <property type="match status" value="1"/>
</dbReference>
<evidence type="ECO:0000259" key="5">
    <source>
        <dbReference type="PROSITE" id="PS50977"/>
    </source>
</evidence>
<sequence length="208" mass="23742">MGRIPPRPPENTTDKAEQILNGAMQEFLARGYAGTSMDRVSAAAGVSKATVYSYFQDKEGLFSALIQNLAQERLLSGYVPFQEPEIFLRELAGFLLNRMMSDRQYLTFVRLIIGESNRFPELAQTFVRNLAKPGVDRLCQYFQQHPELNLPDPEAIAHIFIGSIVYYSLNQELMHGKHVMPLERDRLIDGLMYLILKPNSDRQPFNSQ</sequence>
<dbReference type="PROSITE" id="PS50977">
    <property type="entry name" value="HTH_TETR_2"/>
    <property type="match status" value="1"/>
</dbReference>
<comment type="caution">
    <text evidence="6">The sequence shown here is derived from an EMBL/GenBank/DDBJ whole genome shotgun (WGS) entry which is preliminary data.</text>
</comment>
<dbReference type="PROSITE" id="PS01081">
    <property type="entry name" value="HTH_TETR_1"/>
    <property type="match status" value="1"/>
</dbReference>
<dbReference type="PANTHER" id="PTHR30055">
    <property type="entry name" value="HTH-TYPE TRANSCRIPTIONAL REGULATOR RUTR"/>
    <property type="match status" value="1"/>
</dbReference>
<name>A0ABT7M2B6_9CYAN</name>
<evidence type="ECO:0000256" key="3">
    <source>
        <dbReference type="ARBA" id="ARBA00023163"/>
    </source>
</evidence>
<dbReference type="InterPro" id="IPR023772">
    <property type="entry name" value="DNA-bd_HTH_TetR-type_CS"/>
</dbReference>
<evidence type="ECO:0000313" key="6">
    <source>
        <dbReference type="EMBL" id="MDL5057196.1"/>
    </source>
</evidence>
<dbReference type="Proteomes" id="UP001230986">
    <property type="component" value="Unassembled WGS sequence"/>
</dbReference>
<dbReference type="SUPFAM" id="SSF48498">
    <property type="entry name" value="Tetracyclin repressor-like, C-terminal domain"/>
    <property type="match status" value="1"/>
</dbReference>
<dbReference type="RefSeq" id="WP_283357918.1">
    <property type="nucleotide sequence ID" value="NZ_JASVEJ010000025.1"/>
</dbReference>
<keyword evidence="1" id="KW-0805">Transcription regulation</keyword>
<dbReference type="InterPro" id="IPR009057">
    <property type="entry name" value="Homeodomain-like_sf"/>
</dbReference>
<feature type="DNA-binding region" description="H-T-H motif" evidence="4">
    <location>
        <begin position="36"/>
        <end position="55"/>
    </location>
</feature>
<protein>
    <submittedName>
        <fullName evidence="6">TetR/AcrR family transcriptional regulator</fullName>
    </submittedName>
</protein>
<dbReference type="Pfam" id="PF00440">
    <property type="entry name" value="TetR_N"/>
    <property type="match status" value="1"/>
</dbReference>
<dbReference type="InterPro" id="IPR036271">
    <property type="entry name" value="Tet_transcr_reg_TetR-rel_C_sf"/>
</dbReference>
<accession>A0ABT7M2B6</accession>
<gene>
    <name evidence="6" type="ORF">QQ055_06910</name>
</gene>
<proteinExistence type="predicted"/>
<keyword evidence="2 4" id="KW-0238">DNA-binding</keyword>
<evidence type="ECO:0000256" key="2">
    <source>
        <dbReference type="ARBA" id="ARBA00023125"/>
    </source>
</evidence>
<keyword evidence="3" id="KW-0804">Transcription</keyword>
<evidence type="ECO:0000313" key="7">
    <source>
        <dbReference type="Proteomes" id="UP001230986"/>
    </source>
</evidence>
<dbReference type="InterPro" id="IPR050109">
    <property type="entry name" value="HTH-type_TetR-like_transc_reg"/>
</dbReference>